<feature type="compositionally biased region" description="Basic and acidic residues" evidence="12">
    <location>
        <begin position="280"/>
        <end position="290"/>
    </location>
</feature>
<dbReference type="AlphaFoldDB" id="A0A1H5T648"/>
<organism evidence="14 15">
    <name type="scientific">Thauera chlorobenzoica</name>
    <dbReference type="NCBI Taxonomy" id="96773"/>
    <lineage>
        <taxon>Bacteria</taxon>
        <taxon>Pseudomonadati</taxon>
        <taxon>Pseudomonadota</taxon>
        <taxon>Betaproteobacteria</taxon>
        <taxon>Rhodocyclales</taxon>
        <taxon>Zoogloeaceae</taxon>
        <taxon>Thauera</taxon>
    </lineage>
</organism>
<dbReference type="RefSeq" id="WP_075147722.1">
    <property type="nucleotide sequence ID" value="NZ_CP018839.1"/>
</dbReference>
<comment type="subcellular location">
    <subcellularLocation>
        <location evidence="1 10">Cell outer membrane</location>
        <topology evidence="1 10">Multi-pass membrane protein</topology>
    </subcellularLocation>
</comment>
<keyword evidence="4 10" id="KW-1134">Transmembrane beta strand</keyword>
<keyword evidence="15" id="KW-1185">Reference proteome</keyword>
<keyword evidence="3 10" id="KW-0813">Transport</keyword>
<evidence type="ECO:0000256" key="6">
    <source>
        <dbReference type="ARBA" id="ARBA00023077"/>
    </source>
</evidence>
<dbReference type="Proteomes" id="UP000185739">
    <property type="component" value="Chromosome"/>
</dbReference>
<dbReference type="PROSITE" id="PS52016">
    <property type="entry name" value="TONB_DEPENDENT_REC_3"/>
    <property type="match status" value="1"/>
</dbReference>
<evidence type="ECO:0000256" key="8">
    <source>
        <dbReference type="ARBA" id="ARBA00023170"/>
    </source>
</evidence>
<keyword evidence="5 10" id="KW-0812">Transmembrane</keyword>
<proteinExistence type="inferred from homology"/>
<dbReference type="InterPro" id="IPR012910">
    <property type="entry name" value="Plug_dom"/>
</dbReference>
<evidence type="ECO:0000256" key="12">
    <source>
        <dbReference type="SAM" id="MobiDB-lite"/>
    </source>
</evidence>
<dbReference type="STRING" id="96773.Tchl_1354"/>
<dbReference type="InterPro" id="IPR036942">
    <property type="entry name" value="Beta-barrel_TonB_sf"/>
</dbReference>
<feature type="region of interest" description="Disordered" evidence="12">
    <location>
        <begin position="254"/>
        <end position="290"/>
    </location>
</feature>
<evidence type="ECO:0000256" key="10">
    <source>
        <dbReference type="PROSITE-ProRule" id="PRU01360"/>
    </source>
</evidence>
<keyword evidence="9 10" id="KW-0998">Cell outer membrane</keyword>
<evidence type="ECO:0000256" key="3">
    <source>
        <dbReference type="ARBA" id="ARBA00022448"/>
    </source>
</evidence>
<evidence type="ECO:0000256" key="4">
    <source>
        <dbReference type="ARBA" id="ARBA00022452"/>
    </source>
</evidence>
<name>A0A1H5T648_9RHOO</name>
<evidence type="ECO:0000256" key="11">
    <source>
        <dbReference type="RuleBase" id="RU003357"/>
    </source>
</evidence>
<keyword evidence="8" id="KW-0675">Receptor</keyword>
<evidence type="ECO:0000256" key="2">
    <source>
        <dbReference type="ARBA" id="ARBA00009810"/>
    </source>
</evidence>
<evidence type="ECO:0000313" key="14">
    <source>
        <dbReference type="EMBL" id="APR04213.1"/>
    </source>
</evidence>
<protein>
    <submittedName>
        <fullName evidence="14">Uncharacterized protein</fullName>
    </submittedName>
</protein>
<dbReference type="SUPFAM" id="SSF56935">
    <property type="entry name" value="Porins"/>
    <property type="match status" value="1"/>
</dbReference>
<reference evidence="14 15" key="1">
    <citation type="submission" date="2016-12" db="EMBL/GenBank/DDBJ databases">
        <title>Complete genome sequence of Thauera chlorobenzoica, a Betaproteobacterium degrading haloaromatics anaerobically to CO2 and halides.</title>
        <authorList>
            <person name="Goris T."/>
            <person name="Mergelsberg M."/>
            <person name="Boll M."/>
        </authorList>
    </citation>
    <scope>NUCLEOTIDE SEQUENCE [LARGE SCALE GENOMIC DNA]</scope>
    <source>
        <strain evidence="14 15">3CB1</strain>
    </source>
</reference>
<feature type="signal peptide" evidence="13">
    <location>
        <begin position="1"/>
        <end position="21"/>
    </location>
</feature>
<dbReference type="CDD" id="cd01347">
    <property type="entry name" value="ligand_gated_channel"/>
    <property type="match status" value="1"/>
</dbReference>
<dbReference type="InterPro" id="IPR000531">
    <property type="entry name" value="Beta-barrel_TonB"/>
</dbReference>
<dbReference type="OrthoDB" id="8530571at2"/>
<dbReference type="GO" id="GO:0009279">
    <property type="term" value="C:cell outer membrane"/>
    <property type="evidence" value="ECO:0007669"/>
    <property type="project" value="UniProtKB-SubCell"/>
</dbReference>
<evidence type="ECO:0000256" key="7">
    <source>
        <dbReference type="ARBA" id="ARBA00023136"/>
    </source>
</evidence>
<gene>
    <name evidence="14" type="ORF">Tchl_1354</name>
</gene>
<dbReference type="InterPro" id="IPR039426">
    <property type="entry name" value="TonB-dep_rcpt-like"/>
</dbReference>
<evidence type="ECO:0000256" key="13">
    <source>
        <dbReference type="SAM" id="SignalP"/>
    </source>
</evidence>
<sequence length="713" mass="78553">MRVLSWSLVALSLGSASSAVVAEAGDASPKRLGDVVVVDQHDAQAERRTAAVQKIVISETEVERYGDATVGDVLRRLPGMSFTGPAGVTKDIRIRGLDKGYTQFLINGEPVPAAKKERQIQVDRLPADMIERIEIIRSPGALYDAGGIGGTVNIVLKSRADGLTRLRAAAGRNGDLDVGDVVAQWSRRLGNLDILLAASHTVGAEDIEEDKRSFGADGALKSAESKARPVKKDETLLAPRLVWHLGEDKLTLEPFASNGSERKDEPTTSFGANGAVSKRTQKDEDKSDDVHRLAGRYDGRAAWGEWFVKAGRQQAREQKDAETREFDAAGALKKTILEDEELRERGVYAGAGLSFAASAAHRVSAGIEWRDGDYRNRKAKTENGADKSEAKDRFDIDEQRQIAYLQDEWQLAAAHGLTAGVRVERIERDAAGAEGFARASDFVGTMPSLHYRWALRDDLNLRASVAKTVKLPKFDELNPFLKLDKGVLKGGNPELDPEQALGYELGLERFFAAGRGVVGLNFYLREVDDFIQKETRLEGAALVERPFNVGEARFWGAELDWRVPLLRRGAHELSLSGNHTEMRGEVRIDGVAGRSEVKDMPPRMTNLGLDWLHRPSRWSAGFSVNYQPRFTSDGVNSDGVREVKRREAATLLDLYVGKVISPLAELRLIAKNVLAIDKEERTLKYNAGGAFSGDEWKRERSAPMVMVTLESRF</sequence>
<keyword evidence="6 11" id="KW-0798">TonB box</keyword>
<dbReference type="PANTHER" id="PTHR40980">
    <property type="entry name" value="PLUG DOMAIN-CONTAINING PROTEIN"/>
    <property type="match status" value="1"/>
</dbReference>
<dbReference type="Gene3D" id="2.170.130.10">
    <property type="entry name" value="TonB-dependent receptor, plug domain"/>
    <property type="match status" value="1"/>
</dbReference>
<dbReference type="Gene3D" id="2.40.170.20">
    <property type="entry name" value="TonB-dependent receptor, beta-barrel domain"/>
    <property type="match status" value="1"/>
</dbReference>
<dbReference type="PANTHER" id="PTHR40980:SF4">
    <property type="entry name" value="TONB-DEPENDENT RECEPTOR-LIKE BETA-BARREL DOMAIN-CONTAINING PROTEIN"/>
    <property type="match status" value="1"/>
</dbReference>
<dbReference type="KEGG" id="tcl:Tchl_1354"/>
<dbReference type="Pfam" id="PF00593">
    <property type="entry name" value="TonB_dep_Rec_b-barrel"/>
    <property type="match status" value="1"/>
</dbReference>
<accession>A0A1H5T648</accession>
<keyword evidence="7 10" id="KW-0472">Membrane</keyword>
<evidence type="ECO:0000313" key="15">
    <source>
        <dbReference type="Proteomes" id="UP000185739"/>
    </source>
</evidence>
<dbReference type="Pfam" id="PF07715">
    <property type="entry name" value="Plug"/>
    <property type="match status" value="1"/>
</dbReference>
<dbReference type="InterPro" id="IPR037066">
    <property type="entry name" value="Plug_dom_sf"/>
</dbReference>
<dbReference type="EMBL" id="CP018839">
    <property type="protein sequence ID" value="APR04213.1"/>
    <property type="molecule type" value="Genomic_DNA"/>
</dbReference>
<evidence type="ECO:0000256" key="1">
    <source>
        <dbReference type="ARBA" id="ARBA00004571"/>
    </source>
</evidence>
<evidence type="ECO:0000256" key="9">
    <source>
        <dbReference type="ARBA" id="ARBA00023237"/>
    </source>
</evidence>
<keyword evidence="13" id="KW-0732">Signal</keyword>
<evidence type="ECO:0000256" key="5">
    <source>
        <dbReference type="ARBA" id="ARBA00022692"/>
    </source>
</evidence>
<comment type="similarity">
    <text evidence="2 10 11">Belongs to the TonB-dependent receptor family.</text>
</comment>
<feature type="chain" id="PRO_5043713822" evidence="13">
    <location>
        <begin position="22"/>
        <end position="713"/>
    </location>
</feature>